<dbReference type="Gene3D" id="2.60.120.280">
    <property type="entry name" value="Regulatory protein AraC"/>
    <property type="match status" value="1"/>
</dbReference>
<dbReference type="Pfam" id="PF02311">
    <property type="entry name" value="AraC_binding"/>
    <property type="match status" value="1"/>
</dbReference>
<reference evidence="5" key="1">
    <citation type="journal article" date="2021" name="PeerJ">
        <title>Extensive microbial diversity within the chicken gut microbiome revealed by metagenomics and culture.</title>
        <authorList>
            <person name="Gilroy R."/>
            <person name="Ravi A."/>
            <person name="Getino M."/>
            <person name="Pursley I."/>
            <person name="Horton D.L."/>
            <person name="Alikhan N.F."/>
            <person name="Baker D."/>
            <person name="Gharbi K."/>
            <person name="Hall N."/>
            <person name="Watson M."/>
            <person name="Adriaenssens E.M."/>
            <person name="Foster-Nyarko E."/>
            <person name="Jarju S."/>
            <person name="Secka A."/>
            <person name="Antonio M."/>
            <person name="Oren A."/>
            <person name="Chaudhuri R.R."/>
            <person name="La Ragione R."/>
            <person name="Hildebrand F."/>
            <person name="Pallen M.J."/>
        </authorList>
    </citation>
    <scope>NUCLEOTIDE SEQUENCE</scope>
    <source>
        <strain evidence="5">ChiBcec15-1070</strain>
    </source>
</reference>
<keyword evidence="1" id="KW-0805">Transcription regulation</keyword>
<dbReference type="PROSITE" id="PS01124">
    <property type="entry name" value="HTH_ARAC_FAMILY_2"/>
    <property type="match status" value="1"/>
</dbReference>
<name>A0A9D1TY55_9BACT</name>
<proteinExistence type="predicted"/>
<dbReference type="PANTHER" id="PTHR43280">
    <property type="entry name" value="ARAC-FAMILY TRANSCRIPTIONAL REGULATOR"/>
    <property type="match status" value="1"/>
</dbReference>
<dbReference type="InterPro" id="IPR018060">
    <property type="entry name" value="HTH_AraC"/>
</dbReference>
<feature type="domain" description="HTH araC/xylS-type" evidence="4">
    <location>
        <begin position="194"/>
        <end position="292"/>
    </location>
</feature>
<protein>
    <submittedName>
        <fullName evidence="5">AraC family transcriptional regulator</fullName>
    </submittedName>
</protein>
<sequence>MWKQRDGFAGEQSQVLPRARIEALRRSPLTSALYLAAIGYYPRATWHYCERSEPIDEYILIYCMEGSGYFTLSGGGRCPVGRNQYFVVPPGVTHSYGADEHNPWTIYWVHYGGTLADTYAPTIGVAHDIVAVAGSGIAERLRLFETMYRALEWGYTPENMMYAGAVLHHFLASFRFLQQFTGRWSDTVRSDSMDTAIRYMRENLDKHLSVSELAAYVGYSVSHFVTLFHERTGMSPIAFFNRLKVRHACYLLDTTQLKINQICHKVGMDDCFYFSRVFRREMGMSPSVYRRMKQG</sequence>
<accession>A0A9D1TY55</accession>
<gene>
    <name evidence="5" type="ORF">H9888_05930</name>
</gene>
<dbReference type="InterPro" id="IPR037923">
    <property type="entry name" value="HTH-like"/>
</dbReference>
<keyword evidence="2" id="KW-0238">DNA-binding</keyword>
<dbReference type="SMART" id="SM00342">
    <property type="entry name" value="HTH_ARAC"/>
    <property type="match status" value="1"/>
</dbReference>
<dbReference type="GO" id="GO:0003700">
    <property type="term" value="F:DNA-binding transcription factor activity"/>
    <property type="evidence" value="ECO:0007669"/>
    <property type="project" value="InterPro"/>
</dbReference>
<organism evidence="5 6">
    <name type="scientific">Candidatus Rikenella faecigallinarum</name>
    <dbReference type="NCBI Taxonomy" id="2838745"/>
    <lineage>
        <taxon>Bacteria</taxon>
        <taxon>Pseudomonadati</taxon>
        <taxon>Bacteroidota</taxon>
        <taxon>Bacteroidia</taxon>
        <taxon>Bacteroidales</taxon>
        <taxon>Rikenellaceae</taxon>
        <taxon>Rikenella</taxon>
    </lineage>
</organism>
<dbReference type="InterPro" id="IPR009057">
    <property type="entry name" value="Homeodomain-like_sf"/>
</dbReference>
<dbReference type="GO" id="GO:0043565">
    <property type="term" value="F:sequence-specific DNA binding"/>
    <property type="evidence" value="ECO:0007669"/>
    <property type="project" value="InterPro"/>
</dbReference>
<dbReference type="SUPFAM" id="SSF46689">
    <property type="entry name" value="Homeodomain-like"/>
    <property type="match status" value="2"/>
</dbReference>
<dbReference type="CDD" id="cd06986">
    <property type="entry name" value="cupin_MmsR-like_N"/>
    <property type="match status" value="1"/>
</dbReference>
<dbReference type="SUPFAM" id="SSF51215">
    <property type="entry name" value="Regulatory protein AraC"/>
    <property type="match status" value="1"/>
</dbReference>
<dbReference type="EMBL" id="DXHL01000028">
    <property type="protein sequence ID" value="HIW11026.1"/>
    <property type="molecule type" value="Genomic_DNA"/>
</dbReference>
<evidence type="ECO:0000256" key="1">
    <source>
        <dbReference type="ARBA" id="ARBA00023015"/>
    </source>
</evidence>
<dbReference type="InterPro" id="IPR003313">
    <property type="entry name" value="AraC-bd"/>
</dbReference>
<reference evidence="5" key="2">
    <citation type="submission" date="2021-04" db="EMBL/GenBank/DDBJ databases">
        <authorList>
            <person name="Gilroy R."/>
        </authorList>
    </citation>
    <scope>NUCLEOTIDE SEQUENCE</scope>
    <source>
        <strain evidence="5">ChiBcec15-1070</strain>
    </source>
</reference>
<dbReference type="InterPro" id="IPR018062">
    <property type="entry name" value="HTH_AraC-typ_CS"/>
</dbReference>
<evidence type="ECO:0000256" key="2">
    <source>
        <dbReference type="ARBA" id="ARBA00023125"/>
    </source>
</evidence>
<dbReference type="Pfam" id="PF12833">
    <property type="entry name" value="HTH_18"/>
    <property type="match status" value="1"/>
</dbReference>
<evidence type="ECO:0000259" key="4">
    <source>
        <dbReference type="PROSITE" id="PS01124"/>
    </source>
</evidence>
<evidence type="ECO:0000256" key="3">
    <source>
        <dbReference type="ARBA" id="ARBA00023163"/>
    </source>
</evidence>
<evidence type="ECO:0000313" key="6">
    <source>
        <dbReference type="Proteomes" id="UP000823926"/>
    </source>
</evidence>
<comment type="caution">
    <text evidence="5">The sequence shown here is derived from an EMBL/GenBank/DDBJ whole genome shotgun (WGS) entry which is preliminary data.</text>
</comment>
<dbReference type="Proteomes" id="UP000823926">
    <property type="component" value="Unassembled WGS sequence"/>
</dbReference>
<dbReference type="AlphaFoldDB" id="A0A9D1TY55"/>
<evidence type="ECO:0000313" key="5">
    <source>
        <dbReference type="EMBL" id="HIW11026.1"/>
    </source>
</evidence>
<dbReference type="Gene3D" id="1.10.10.60">
    <property type="entry name" value="Homeodomain-like"/>
    <property type="match status" value="2"/>
</dbReference>
<keyword evidence="3" id="KW-0804">Transcription</keyword>
<dbReference type="PANTHER" id="PTHR43280:SF30">
    <property type="entry name" value="MMSAB OPERON REGULATORY PROTEIN"/>
    <property type="match status" value="1"/>
</dbReference>
<dbReference type="PROSITE" id="PS00041">
    <property type="entry name" value="HTH_ARAC_FAMILY_1"/>
    <property type="match status" value="1"/>
</dbReference>